<keyword evidence="1" id="KW-0732">Signal</keyword>
<proteinExistence type="predicted"/>
<reference evidence="2 3" key="1">
    <citation type="submission" date="2022-04" db="EMBL/GenBank/DDBJ databases">
        <title>Hymenobacter sp. isolated from the air.</title>
        <authorList>
            <person name="Won M."/>
            <person name="Lee C.-M."/>
            <person name="Woen H.-Y."/>
            <person name="Kwon S.-W."/>
        </authorList>
    </citation>
    <scope>NUCLEOTIDE SEQUENCE [LARGE SCALE GENOMIC DNA]</scope>
    <source>
        <strain evidence="3">5516 S-25</strain>
    </source>
</reference>
<protein>
    <submittedName>
        <fullName evidence="2">Uncharacterized protein</fullName>
    </submittedName>
</protein>
<keyword evidence="3" id="KW-1185">Reference proteome</keyword>
<dbReference type="EMBL" id="CP095848">
    <property type="protein sequence ID" value="UPL49612.1"/>
    <property type="molecule type" value="Genomic_DNA"/>
</dbReference>
<evidence type="ECO:0000313" key="3">
    <source>
        <dbReference type="Proteomes" id="UP000829647"/>
    </source>
</evidence>
<feature type="chain" id="PRO_5046250052" evidence="1">
    <location>
        <begin position="28"/>
        <end position="273"/>
    </location>
</feature>
<gene>
    <name evidence="2" type="ORF">MWH26_01570</name>
</gene>
<accession>A0ABY4J9X0</accession>
<feature type="signal peptide" evidence="1">
    <location>
        <begin position="1"/>
        <end position="27"/>
    </location>
</feature>
<dbReference type="Proteomes" id="UP000829647">
    <property type="component" value="Chromosome"/>
</dbReference>
<evidence type="ECO:0000256" key="1">
    <source>
        <dbReference type="SAM" id="SignalP"/>
    </source>
</evidence>
<sequence length="273" mass="30217">MITLFIRTTSRLGAVMLLMLLSLSVHAQNVAIKGDVITVDKKPYAKLAKGGSMLMKDYTLLTLDDKEVMKAKGNITALPNNETFIYYMMTFQPGGETAEMSKTGLNFAQQLAEALVKNEVMRDGQPNPDGIKRFREAYSEKLSAKYAAETEKQNNTKPLEYKTVDRSRSNQAGISYNKRTKRTEIVQGDKVIGYLNPVSNESGRSNWAIVLPDGLSIAEVTIEAWMADSPGARDITYKMLVKKDNKYHNRSAVGGVAAAQQDAIQYLVLGGYL</sequence>
<name>A0ABY4J9X0_9BACT</name>
<evidence type="ECO:0000313" key="2">
    <source>
        <dbReference type="EMBL" id="UPL49612.1"/>
    </source>
</evidence>
<organism evidence="2 3">
    <name type="scientific">Hymenobacter sublimis</name>
    <dbReference type="NCBI Taxonomy" id="2933777"/>
    <lineage>
        <taxon>Bacteria</taxon>
        <taxon>Pseudomonadati</taxon>
        <taxon>Bacteroidota</taxon>
        <taxon>Cytophagia</taxon>
        <taxon>Cytophagales</taxon>
        <taxon>Hymenobacteraceae</taxon>
        <taxon>Hymenobacter</taxon>
    </lineage>
</organism>
<dbReference type="RefSeq" id="WP_247975766.1">
    <property type="nucleotide sequence ID" value="NZ_CP095848.1"/>
</dbReference>